<dbReference type="Gene3D" id="3.40.50.12370">
    <property type="match status" value="1"/>
</dbReference>
<dbReference type="EMBL" id="BAAARN010000001">
    <property type="protein sequence ID" value="GAA2731175.1"/>
    <property type="molecule type" value="Genomic_DNA"/>
</dbReference>
<evidence type="ECO:0008006" key="4">
    <source>
        <dbReference type="Google" id="ProtNLM"/>
    </source>
</evidence>
<feature type="compositionally biased region" description="Basic and acidic residues" evidence="1">
    <location>
        <begin position="133"/>
        <end position="142"/>
    </location>
</feature>
<sequence length="159" mass="16225">MGLVNDGMALGVALRGVELAGSLGASVHFVQVVPSGLDPGERAEAESATFAAGLRALRHGRHRGATFESPGGDPAAVLVARSAKAVGLVVGEDRDRVEAATGDREVGAYCSAHARCPVHIVPRDGTGASNDQASRDQSHWGTEESAPSVAVEPPVTTSH</sequence>
<organism evidence="2 3">
    <name type="scientific">Pedococcus aerophilus</name>
    <dbReference type="NCBI Taxonomy" id="436356"/>
    <lineage>
        <taxon>Bacteria</taxon>
        <taxon>Bacillati</taxon>
        <taxon>Actinomycetota</taxon>
        <taxon>Actinomycetes</taxon>
        <taxon>Micrococcales</taxon>
        <taxon>Intrasporangiaceae</taxon>
        <taxon>Pedococcus</taxon>
    </lineage>
</organism>
<evidence type="ECO:0000313" key="3">
    <source>
        <dbReference type="Proteomes" id="UP001501326"/>
    </source>
</evidence>
<reference evidence="2 3" key="1">
    <citation type="journal article" date="2019" name="Int. J. Syst. Evol. Microbiol.">
        <title>The Global Catalogue of Microorganisms (GCM) 10K type strain sequencing project: providing services to taxonomists for standard genome sequencing and annotation.</title>
        <authorList>
            <consortium name="The Broad Institute Genomics Platform"/>
            <consortium name="The Broad Institute Genome Sequencing Center for Infectious Disease"/>
            <person name="Wu L."/>
            <person name="Ma J."/>
        </authorList>
    </citation>
    <scope>NUCLEOTIDE SEQUENCE [LARGE SCALE GENOMIC DNA]</scope>
    <source>
        <strain evidence="2 3">JCM 16378</strain>
    </source>
</reference>
<protein>
    <recommendedName>
        <fullName evidence="4">UspA domain-containing protein</fullName>
    </recommendedName>
</protein>
<dbReference type="Proteomes" id="UP001501326">
    <property type="component" value="Unassembled WGS sequence"/>
</dbReference>
<keyword evidence="3" id="KW-1185">Reference proteome</keyword>
<dbReference type="SUPFAM" id="SSF52402">
    <property type="entry name" value="Adenine nucleotide alpha hydrolases-like"/>
    <property type="match status" value="1"/>
</dbReference>
<feature type="region of interest" description="Disordered" evidence="1">
    <location>
        <begin position="120"/>
        <end position="159"/>
    </location>
</feature>
<name>A0ABN3UEE8_9MICO</name>
<accession>A0ABN3UEE8</accession>
<proteinExistence type="predicted"/>
<evidence type="ECO:0000313" key="2">
    <source>
        <dbReference type="EMBL" id="GAA2731175.1"/>
    </source>
</evidence>
<comment type="caution">
    <text evidence="2">The sequence shown here is derived from an EMBL/GenBank/DDBJ whole genome shotgun (WGS) entry which is preliminary data.</text>
</comment>
<gene>
    <name evidence="2" type="ORF">GCM10009867_04150</name>
</gene>
<evidence type="ECO:0000256" key="1">
    <source>
        <dbReference type="SAM" id="MobiDB-lite"/>
    </source>
</evidence>